<evidence type="ECO:0000256" key="1">
    <source>
        <dbReference type="SAM" id="MobiDB-lite"/>
    </source>
</evidence>
<feature type="region of interest" description="Disordered" evidence="1">
    <location>
        <begin position="1"/>
        <end position="27"/>
    </location>
</feature>
<name>A0ABU8NRT9_9SPHI</name>
<reference evidence="2 3" key="1">
    <citation type="submission" date="2024-03" db="EMBL/GenBank/DDBJ databases">
        <title>Sequence of Lycoming College Course Isolates.</title>
        <authorList>
            <person name="Plotts O."/>
            <person name="Newman J."/>
        </authorList>
    </citation>
    <scope>NUCLEOTIDE SEQUENCE [LARGE SCALE GENOMIC DNA]</scope>
    <source>
        <strain evidence="2 3">CJB-3</strain>
    </source>
</reference>
<dbReference type="RefSeq" id="WP_152542359.1">
    <property type="nucleotide sequence ID" value="NZ_CBFGNQ010000018.1"/>
</dbReference>
<proteinExistence type="predicted"/>
<gene>
    <name evidence="2" type="ORF">WAE58_21170</name>
</gene>
<comment type="caution">
    <text evidence="2">The sequence shown here is derived from an EMBL/GenBank/DDBJ whole genome shotgun (WGS) entry which is preliminary data.</text>
</comment>
<organism evidence="2 3">
    <name type="scientific">Pedobacter panaciterrae</name>
    <dbReference type="NCBI Taxonomy" id="363849"/>
    <lineage>
        <taxon>Bacteria</taxon>
        <taxon>Pseudomonadati</taxon>
        <taxon>Bacteroidota</taxon>
        <taxon>Sphingobacteriia</taxon>
        <taxon>Sphingobacteriales</taxon>
        <taxon>Sphingobacteriaceae</taxon>
        <taxon>Pedobacter</taxon>
    </lineage>
</organism>
<evidence type="ECO:0000313" key="2">
    <source>
        <dbReference type="EMBL" id="MEJ2904970.1"/>
    </source>
</evidence>
<dbReference type="Proteomes" id="UP001378956">
    <property type="component" value="Unassembled WGS sequence"/>
</dbReference>
<dbReference type="EMBL" id="JBBEUB010000009">
    <property type="protein sequence ID" value="MEJ2904970.1"/>
    <property type="molecule type" value="Genomic_DNA"/>
</dbReference>
<protein>
    <submittedName>
        <fullName evidence="2">Uncharacterized protein</fullName>
    </submittedName>
</protein>
<evidence type="ECO:0000313" key="3">
    <source>
        <dbReference type="Proteomes" id="UP001378956"/>
    </source>
</evidence>
<feature type="compositionally biased region" description="Polar residues" evidence="1">
    <location>
        <begin position="1"/>
        <end position="12"/>
    </location>
</feature>
<keyword evidence="3" id="KW-1185">Reference proteome</keyword>
<accession>A0ABU8NRT9</accession>
<sequence>MMETSTSVNKLNYGQKKQETVPADDVEPQDLSFYENIKPQLDSLAKNPSETTISKILAYSRAK</sequence>